<name>A0A561SXY8_9PSEU</name>
<accession>A0A561SXY8</accession>
<organism evidence="5 6">
    <name type="scientific">Pseudonocardia hierapolitana</name>
    <dbReference type="NCBI Taxonomy" id="1128676"/>
    <lineage>
        <taxon>Bacteria</taxon>
        <taxon>Bacillati</taxon>
        <taxon>Actinomycetota</taxon>
        <taxon>Actinomycetes</taxon>
        <taxon>Pseudonocardiales</taxon>
        <taxon>Pseudonocardiaceae</taxon>
        <taxon>Pseudonocardia</taxon>
    </lineage>
</organism>
<evidence type="ECO:0000313" key="5">
    <source>
        <dbReference type="EMBL" id="TWF79711.1"/>
    </source>
</evidence>
<dbReference type="Pfam" id="PF14361">
    <property type="entry name" value="RsbRD_N"/>
    <property type="match status" value="1"/>
</dbReference>
<dbReference type="PANTHER" id="PTHR33744:SF1">
    <property type="entry name" value="DNA-BINDING TRANSCRIPTIONAL ACTIVATOR ADER"/>
    <property type="match status" value="1"/>
</dbReference>
<evidence type="ECO:0000256" key="1">
    <source>
        <dbReference type="ARBA" id="ARBA00006754"/>
    </source>
</evidence>
<dbReference type="Pfam" id="PF17853">
    <property type="entry name" value="GGDEF_2"/>
    <property type="match status" value="1"/>
</dbReference>
<dbReference type="PANTHER" id="PTHR33744">
    <property type="entry name" value="CARBOHYDRATE DIACID REGULATOR"/>
    <property type="match status" value="1"/>
</dbReference>
<dbReference type="EMBL" id="VIWU01000001">
    <property type="protein sequence ID" value="TWF79711.1"/>
    <property type="molecule type" value="Genomic_DNA"/>
</dbReference>
<comment type="similarity">
    <text evidence="1">Belongs to the CdaR family.</text>
</comment>
<dbReference type="InterPro" id="IPR025751">
    <property type="entry name" value="RsbRD_N_dom"/>
</dbReference>
<dbReference type="AlphaFoldDB" id="A0A561SXY8"/>
<dbReference type="Gene3D" id="1.10.10.2840">
    <property type="entry name" value="PucR C-terminal helix-turn-helix domain"/>
    <property type="match status" value="1"/>
</dbReference>
<dbReference type="InterPro" id="IPR041522">
    <property type="entry name" value="CdaR_GGDEF"/>
</dbReference>
<protein>
    <submittedName>
        <fullName evidence="5">PucR-like helix-turn-helix protein</fullName>
    </submittedName>
</protein>
<evidence type="ECO:0000259" key="4">
    <source>
        <dbReference type="Pfam" id="PF17853"/>
    </source>
</evidence>
<keyword evidence="6" id="KW-1185">Reference proteome</keyword>
<dbReference type="Proteomes" id="UP000321261">
    <property type="component" value="Unassembled WGS sequence"/>
</dbReference>
<feature type="domain" description="RsbT co-antagonist protein RsbRD N-terminal" evidence="3">
    <location>
        <begin position="26"/>
        <end position="161"/>
    </location>
</feature>
<sequence length="387" mass="41537">MQQQRWDDAPAARWAALAGRLRADADALVAEFVDRVRAIGPYGRGVVPHEVLEADADRTFDYLLRRVAGQPVPERLLDIGPSIGRDRARRGVPLNDLLTAVRLDFRVLWAGLRERADPDDEPLLVSRVEDVWAAVEDYTTQIQVSYQAEAALLARERQGERTMLVAALLAGRDPDPDEVERLAVALDVDVDADLLVAAATAAAGPALRRAADRLGADGRMVHVQSTGRHVVLIARWEGGTGAPVRAALAGVPCGVGPLAHGLANVPRSARIAGEIVDVSPRADGPCELADAWLPLAAARLEDAAAELVGSELAGLADVPVRERDRLLAAVRAYLATGSVAQVAARLYCHRNTVLNRLRRFTELTGRDVTVPADAAVVLLALQCTRTQ</sequence>
<feature type="domain" description="CdaR GGDEF-like" evidence="4">
    <location>
        <begin position="171"/>
        <end position="272"/>
    </location>
</feature>
<proteinExistence type="inferred from homology"/>
<evidence type="ECO:0000259" key="3">
    <source>
        <dbReference type="Pfam" id="PF14361"/>
    </source>
</evidence>
<dbReference type="OrthoDB" id="3196285at2"/>
<evidence type="ECO:0000313" key="6">
    <source>
        <dbReference type="Proteomes" id="UP000321261"/>
    </source>
</evidence>
<dbReference type="RefSeq" id="WP_147258516.1">
    <property type="nucleotide sequence ID" value="NZ_VIWU01000001.1"/>
</dbReference>
<dbReference type="InterPro" id="IPR051448">
    <property type="entry name" value="CdaR-like_regulators"/>
</dbReference>
<gene>
    <name evidence="5" type="ORF">FHX44_115645</name>
</gene>
<dbReference type="Pfam" id="PF13556">
    <property type="entry name" value="HTH_30"/>
    <property type="match status" value="1"/>
</dbReference>
<evidence type="ECO:0000259" key="2">
    <source>
        <dbReference type="Pfam" id="PF13556"/>
    </source>
</evidence>
<dbReference type="InterPro" id="IPR025736">
    <property type="entry name" value="PucR_C-HTH_dom"/>
</dbReference>
<dbReference type="InterPro" id="IPR042070">
    <property type="entry name" value="PucR_C-HTH_sf"/>
</dbReference>
<comment type="caution">
    <text evidence="5">The sequence shown here is derived from an EMBL/GenBank/DDBJ whole genome shotgun (WGS) entry which is preliminary data.</text>
</comment>
<feature type="domain" description="PucR C-terminal helix-turn-helix" evidence="2">
    <location>
        <begin position="326"/>
        <end position="382"/>
    </location>
</feature>
<reference evidence="5 6" key="1">
    <citation type="submission" date="2019-06" db="EMBL/GenBank/DDBJ databases">
        <title>Sequencing the genomes of 1000 actinobacteria strains.</title>
        <authorList>
            <person name="Klenk H.-P."/>
        </authorList>
    </citation>
    <scope>NUCLEOTIDE SEQUENCE [LARGE SCALE GENOMIC DNA]</scope>
    <source>
        <strain evidence="5 6">DSM 45671</strain>
    </source>
</reference>